<reference evidence="2" key="1">
    <citation type="submission" date="2016-11" db="EMBL/GenBank/DDBJ databases">
        <authorList>
            <person name="Varghese N."/>
            <person name="Submissions S."/>
        </authorList>
    </citation>
    <scope>NUCLEOTIDE SEQUENCE [LARGE SCALE GENOMIC DNA]</scope>
    <source>
        <strain evidence="2">DSM 17659</strain>
    </source>
</reference>
<dbReference type="InterPro" id="IPR029058">
    <property type="entry name" value="AB_hydrolase_fold"/>
</dbReference>
<keyword evidence="2" id="KW-1185">Reference proteome</keyword>
<sequence length="179" mass="20928">METKFYYLHGLHGSKASKKFLKLVEEYPNIECLEWGINDNIEQKLIEWEQIVFSNTFTFSCVIASSTGANFAVQLRNKNKSKFFFLVLINPLLDFNYLSNKSLIPSQLKSYLVQYGHIRESLILISEKDNVINNIDFIKNNEYVKNNNQIIIDYESSHTFENLASYYKNINVLVNSIYL</sequence>
<dbReference type="EMBL" id="FQWF01000008">
    <property type="protein sequence ID" value="SHG67905.1"/>
    <property type="molecule type" value="Genomic_DNA"/>
</dbReference>
<evidence type="ECO:0000313" key="2">
    <source>
        <dbReference type="Proteomes" id="UP000184020"/>
    </source>
</evidence>
<dbReference type="Proteomes" id="UP000184020">
    <property type="component" value="Unassembled WGS sequence"/>
</dbReference>
<protein>
    <recommendedName>
        <fullName evidence="3">Alpha/beta hydrolase</fullName>
    </recommendedName>
</protein>
<dbReference type="OrthoDB" id="1432155at2"/>
<organism evidence="1 2">
    <name type="scientific">Flavobacterium micromati</name>
    <dbReference type="NCBI Taxonomy" id="229205"/>
    <lineage>
        <taxon>Bacteria</taxon>
        <taxon>Pseudomonadati</taxon>
        <taxon>Bacteroidota</taxon>
        <taxon>Flavobacteriia</taxon>
        <taxon>Flavobacteriales</taxon>
        <taxon>Flavobacteriaceae</taxon>
        <taxon>Flavobacterium</taxon>
    </lineage>
</organism>
<evidence type="ECO:0000313" key="1">
    <source>
        <dbReference type="EMBL" id="SHG67905.1"/>
    </source>
</evidence>
<dbReference type="Gene3D" id="3.40.50.1820">
    <property type="entry name" value="alpha/beta hydrolase"/>
    <property type="match status" value="1"/>
</dbReference>
<proteinExistence type="predicted"/>
<gene>
    <name evidence="1" type="ORF">SAMN05444372_108181</name>
</gene>
<evidence type="ECO:0008006" key="3">
    <source>
        <dbReference type="Google" id="ProtNLM"/>
    </source>
</evidence>
<dbReference type="STRING" id="229205.SAMN05444372_108181"/>
<accession>A0A1M5LSD3</accession>
<dbReference type="AlphaFoldDB" id="A0A1M5LSD3"/>
<dbReference type="RefSeq" id="WP_073019858.1">
    <property type="nucleotide sequence ID" value="NZ_FQWF01000008.1"/>
</dbReference>
<name>A0A1M5LSD3_9FLAO</name>